<evidence type="ECO:0000313" key="6">
    <source>
        <dbReference type="EMBL" id="CAB4696377.1"/>
    </source>
</evidence>
<dbReference type="SUPFAM" id="SSF53850">
    <property type="entry name" value="Periplasmic binding protein-like II"/>
    <property type="match status" value="1"/>
</dbReference>
<reference evidence="10" key="1">
    <citation type="submission" date="2020-05" db="EMBL/GenBank/DDBJ databases">
        <authorList>
            <person name="Chiriac C."/>
            <person name="Salcher M."/>
            <person name="Ghai R."/>
            <person name="Kavagutti S V."/>
        </authorList>
    </citation>
    <scope>NUCLEOTIDE SEQUENCE</scope>
</reference>
<keyword evidence="2" id="KW-0813">Transport</keyword>
<dbReference type="EMBL" id="CAFBOC010000002">
    <property type="protein sequence ID" value="CAB4969755.1"/>
    <property type="molecule type" value="Genomic_DNA"/>
</dbReference>
<evidence type="ECO:0000313" key="9">
    <source>
        <dbReference type="EMBL" id="CAB4820069.1"/>
    </source>
</evidence>
<dbReference type="Pfam" id="PF13416">
    <property type="entry name" value="SBP_bac_8"/>
    <property type="match status" value="1"/>
</dbReference>
<evidence type="ECO:0000313" key="8">
    <source>
        <dbReference type="EMBL" id="CAB4772487.1"/>
    </source>
</evidence>
<evidence type="ECO:0000256" key="1">
    <source>
        <dbReference type="ARBA" id="ARBA00004418"/>
    </source>
</evidence>
<dbReference type="EMBL" id="CAFBNH010000004">
    <property type="protein sequence ID" value="CAB4945315.1"/>
    <property type="molecule type" value="Genomic_DNA"/>
</dbReference>
<evidence type="ECO:0000313" key="10">
    <source>
        <dbReference type="EMBL" id="CAB4859247.1"/>
    </source>
</evidence>
<protein>
    <submittedName>
        <fullName evidence="10">Unannotated protein</fullName>
    </submittedName>
</protein>
<dbReference type="EMBL" id="CAFBQX010000001">
    <property type="protein sequence ID" value="CAB5069847.1"/>
    <property type="molecule type" value="Genomic_DNA"/>
</dbReference>
<dbReference type="GO" id="GO:0019808">
    <property type="term" value="F:polyamine binding"/>
    <property type="evidence" value="ECO:0007669"/>
    <property type="project" value="InterPro"/>
</dbReference>
<sequence length="400" mass="43623">MPTNNPLSSQTRALIRAQMSRRGFMAGAGGLGAAGLLAACGTKSASPSDAAAVVDVSDTEKIARWANWTLYLDYDEKSKSYPSLEALKKSSGLDITYKEDVDDNNTFYGKVAGQLKLGKDIGYDIVTLTDWMVGRWIRLGYTQKIDEAGVPNKVNILPALANVGFDPGRNNSLTWQTGFAGFGWNKQLLPKGVHTVDDLFAPANKGRIEVLSEMRDTMGIIMQYQGVDPSGDFTEDQFMNAIDFFQKKIADGFIRQVKGNSYKEDLISGDAVAVIGWSGDVFQLALENKNKFDFAIPESGGTLWSDNMLIPSTSTHRKNAEAVMNYYYEPAVAAQVAAYVNYICPVEGAQAEMEKIDPVLAKSPYIFPDAQALAKVKVFASLSPADETKYQSAFQKASGN</sequence>
<comment type="subcellular location">
    <subcellularLocation>
        <location evidence="1">Periplasm</location>
    </subcellularLocation>
</comment>
<evidence type="ECO:0000256" key="2">
    <source>
        <dbReference type="ARBA" id="ARBA00022448"/>
    </source>
</evidence>
<dbReference type="CDD" id="cd13590">
    <property type="entry name" value="PBP2_PotD_PotF_like"/>
    <property type="match status" value="1"/>
</dbReference>
<dbReference type="GO" id="GO:0015846">
    <property type="term" value="P:polyamine transport"/>
    <property type="evidence" value="ECO:0007669"/>
    <property type="project" value="InterPro"/>
</dbReference>
<dbReference type="GO" id="GO:0042597">
    <property type="term" value="C:periplasmic space"/>
    <property type="evidence" value="ECO:0007669"/>
    <property type="project" value="UniProtKB-SubCell"/>
</dbReference>
<evidence type="ECO:0000313" key="5">
    <source>
        <dbReference type="EMBL" id="CAB4337673.1"/>
    </source>
</evidence>
<name>A0A6J7CLM8_9ZZZZ</name>
<evidence type="ECO:0000313" key="12">
    <source>
        <dbReference type="EMBL" id="CAB4969755.1"/>
    </source>
</evidence>
<evidence type="ECO:0000256" key="3">
    <source>
        <dbReference type="ARBA" id="ARBA00022729"/>
    </source>
</evidence>
<dbReference type="InterPro" id="IPR006059">
    <property type="entry name" value="SBP"/>
</dbReference>
<proteinExistence type="predicted"/>
<gene>
    <name evidence="6" type="ORF">UFOPK2510_01024</name>
    <name evidence="7" type="ORF">UFOPK2718_00431</name>
    <name evidence="8" type="ORF">UFOPK2936_00287</name>
    <name evidence="9" type="ORF">UFOPK3174_00164</name>
    <name evidence="10" type="ORF">UFOPK3328_00373</name>
    <name evidence="11" type="ORF">UFOPK3779_00838</name>
    <name evidence="12" type="ORF">UFOPK3913_00296</name>
    <name evidence="5" type="ORF">UFOPK4107_00731</name>
    <name evidence="13" type="ORF">UFOPK4403_00142</name>
</gene>
<dbReference type="InterPro" id="IPR001188">
    <property type="entry name" value="Sperm_putr-bd"/>
</dbReference>
<dbReference type="AlphaFoldDB" id="A0A6J7CLM8"/>
<dbReference type="PROSITE" id="PS51318">
    <property type="entry name" value="TAT"/>
    <property type="match status" value="1"/>
</dbReference>
<dbReference type="EMBL" id="CAFABH010000002">
    <property type="protein sequence ID" value="CAB4820069.1"/>
    <property type="molecule type" value="Genomic_DNA"/>
</dbReference>
<dbReference type="PRINTS" id="PR00909">
    <property type="entry name" value="SPERMDNBNDNG"/>
</dbReference>
<dbReference type="EMBL" id="CAESAE010000004">
    <property type="protein sequence ID" value="CAB4337673.1"/>
    <property type="molecule type" value="Genomic_DNA"/>
</dbReference>
<dbReference type="EMBL" id="CAEZXO010000005">
    <property type="protein sequence ID" value="CAB4696377.1"/>
    <property type="molecule type" value="Genomic_DNA"/>
</dbReference>
<dbReference type="EMBL" id="CAFBLD010000002">
    <property type="protein sequence ID" value="CAB4859247.1"/>
    <property type="molecule type" value="Genomic_DNA"/>
</dbReference>
<keyword evidence="3" id="KW-0732">Signal</keyword>
<evidence type="ECO:0000313" key="7">
    <source>
        <dbReference type="EMBL" id="CAB4720395.1"/>
    </source>
</evidence>
<dbReference type="InterPro" id="IPR006311">
    <property type="entry name" value="TAT_signal"/>
</dbReference>
<dbReference type="PANTHER" id="PTHR30222">
    <property type="entry name" value="SPERMIDINE/PUTRESCINE-BINDING PERIPLASMIC PROTEIN"/>
    <property type="match status" value="1"/>
</dbReference>
<organism evidence="10">
    <name type="scientific">freshwater metagenome</name>
    <dbReference type="NCBI Taxonomy" id="449393"/>
    <lineage>
        <taxon>unclassified sequences</taxon>
        <taxon>metagenomes</taxon>
        <taxon>ecological metagenomes</taxon>
    </lineage>
</organism>
<evidence type="ECO:0000313" key="11">
    <source>
        <dbReference type="EMBL" id="CAB4945315.1"/>
    </source>
</evidence>
<keyword evidence="4" id="KW-0574">Periplasm</keyword>
<evidence type="ECO:0000313" key="13">
    <source>
        <dbReference type="EMBL" id="CAB5069847.1"/>
    </source>
</evidence>
<evidence type="ECO:0000256" key="4">
    <source>
        <dbReference type="ARBA" id="ARBA00022764"/>
    </source>
</evidence>
<dbReference type="EMBL" id="CAEZZW010000001">
    <property type="protein sequence ID" value="CAB4772487.1"/>
    <property type="molecule type" value="Genomic_DNA"/>
</dbReference>
<dbReference type="PANTHER" id="PTHR30222:SF17">
    <property type="entry name" value="SPERMIDINE_PUTRESCINE-BINDING PERIPLASMIC PROTEIN"/>
    <property type="match status" value="1"/>
</dbReference>
<accession>A0A6J7CLM8</accession>
<dbReference type="EMBL" id="CAEZYM010000003">
    <property type="protein sequence ID" value="CAB4720395.1"/>
    <property type="molecule type" value="Genomic_DNA"/>
</dbReference>
<dbReference type="Gene3D" id="3.40.190.10">
    <property type="entry name" value="Periplasmic binding protein-like II"/>
    <property type="match status" value="2"/>
</dbReference>